<feature type="transmembrane region" description="Helical" evidence="13">
    <location>
        <begin position="91"/>
        <end position="111"/>
    </location>
</feature>
<dbReference type="GO" id="GO:0048471">
    <property type="term" value="C:perinuclear region of cytoplasm"/>
    <property type="evidence" value="ECO:0007669"/>
    <property type="project" value="UniProtKB-SubCell"/>
</dbReference>
<gene>
    <name evidence="14" type="ORF">HOLleu_17987</name>
</gene>
<keyword evidence="4" id="KW-0963">Cytoplasm</keyword>
<comment type="subunit">
    <text evidence="11">Interacts with BRI3BP. Interacts with MGAT1 and IFITM3.</text>
</comment>
<evidence type="ECO:0000256" key="11">
    <source>
        <dbReference type="ARBA" id="ARBA00046593"/>
    </source>
</evidence>
<dbReference type="Proteomes" id="UP001152320">
    <property type="component" value="Chromosome 8"/>
</dbReference>
<evidence type="ECO:0000256" key="13">
    <source>
        <dbReference type="SAM" id="Phobius"/>
    </source>
</evidence>
<accession>A0A9Q1C300</accession>
<evidence type="ECO:0000256" key="3">
    <source>
        <dbReference type="ARBA" id="ARBA00008090"/>
    </source>
</evidence>
<evidence type="ECO:0000313" key="15">
    <source>
        <dbReference type="Proteomes" id="UP001152320"/>
    </source>
</evidence>
<evidence type="ECO:0000256" key="12">
    <source>
        <dbReference type="SAM" id="MobiDB-lite"/>
    </source>
</evidence>
<evidence type="ECO:0000256" key="9">
    <source>
        <dbReference type="ARBA" id="ARBA00035284"/>
    </source>
</evidence>
<evidence type="ECO:0000256" key="4">
    <source>
        <dbReference type="ARBA" id="ARBA00022490"/>
    </source>
</evidence>
<keyword evidence="8" id="KW-0458">Lysosome</keyword>
<evidence type="ECO:0000256" key="7">
    <source>
        <dbReference type="ARBA" id="ARBA00023136"/>
    </source>
</evidence>
<protein>
    <recommendedName>
        <fullName evidence="9">Membrane protein BRI3</fullName>
    </recommendedName>
    <alternativeName>
        <fullName evidence="10">Brain protein I3</fullName>
    </alternativeName>
</protein>
<dbReference type="InterPro" id="IPR019317">
    <property type="entry name" value="BRI3"/>
</dbReference>
<comment type="similarity">
    <text evidence="3">Belongs to the BRI3 family.</text>
</comment>
<evidence type="ECO:0000313" key="14">
    <source>
        <dbReference type="EMBL" id="KAJ8037224.1"/>
    </source>
</evidence>
<keyword evidence="15" id="KW-1185">Reference proteome</keyword>
<evidence type="ECO:0000256" key="10">
    <source>
        <dbReference type="ARBA" id="ARBA00035449"/>
    </source>
</evidence>
<evidence type="ECO:0000256" key="1">
    <source>
        <dbReference type="ARBA" id="ARBA00004155"/>
    </source>
</evidence>
<sequence>MSNKDEERPPPYAPNMGYGAVPPPTYNESNARPPNVQGYPPNSHVVGSGYQPGYQPLPNYRQSQPVRVTNVVVVGGCPACRVGHLEEEFTLAGVLLAILFFPLGMLCCLLMKVKRCQNCGATFG</sequence>
<dbReference type="PANTHER" id="PTHR13551">
    <property type="entry name" value="BRAIN PROTEIN I3"/>
    <property type="match status" value="1"/>
</dbReference>
<comment type="subcellular location">
    <subcellularLocation>
        <location evidence="2">Cytoplasm</location>
        <location evidence="2">Perinuclear region</location>
    </subcellularLocation>
    <subcellularLocation>
        <location evidence="1">Lysosome membrane</location>
        <topology evidence="1">Multi-pass membrane protein</topology>
    </subcellularLocation>
</comment>
<comment type="caution">
    <text evidence="14">The sequence shown here is derived from an EMBL/GenBank/DDBJ whole genome shotgun (WGS) entry which is preliminary data.</text>
</comment>
<reference evidence="14" key="1">
    <citation type="submission" date="2021-10" db="EMBL/GenBank/DDBJ databases">
        <title>Tropical sea cucumber genome reveals ecological adaptation and Cuvierian tubules defense mechanism.</title>
        <authorList>
            <person name="Chen T."/>
        </authorList>
    </citation>
    <scope>NUCLEOTIDE SEQUENCE</scope>
    <source>
        <strain evidence="14">Nanhai2018</strain>
        <tissue evidence="14">Muscle</tissue>
    </source>
</reference>
<dbReference type="OrthoDB" id="2564984at2759"/>
<dbReference type="EMBL" id="JAIZAY010000008">
    <property type="protein sequence ID" value="KAJ8037224.1"/>
    <property type="molecule type" value="Genomic_DNA"/>
</dbReference>
<feature type="region of interest" description="Disordered" evidence="12">
    <location>
        <begin position="1"/>
        <end position="42"/>
    </location>
</feature>
<evidence type="ECO:0000256" key="8">
    <source>
        <dbReference type="ARBA" id="ARBA00023228"/>
    </source>
</evidence>
<dbReference type="PANTHER" id="PTHR13551:SF1">
    <property type="entry name" value="MEMBRANE PROTEIN BRI3"/>
    <property type="match status" value="1"/>
</dbReference>
<evidence type="ECO:0000256" key="2">
    <source>
        <dbReference type="ARBA" id="ARBA00004556"/>
    </source>
</evidence>
<evidence type="ECO:0000256" key="6">
    <source>
        <dbReference type="ARBA" id="ARBA00022989"/>
    </source>
</evidence>
<dbReference type="AlphaFoldDB" id="A0A9Q1C300"/>
<organism evidence="14 15">
    <name type="scientific">Holothuria leucospilota</name>
    <name type="common">Black long sea cucumber</name>
    <name type="synonym">Mertensiothuria leucospilota</name>
    <dbReference type="NCBI Taxonomy" id="206669"/>
    <lineage>
        <taxon>Eukaryota</taxon>
        <taxon>Metazoa</taxon>
        <taxon>Echinodermata</taxon>
        <taxon>Eleutherozoa</taxon>
        <taxon>Echinozoa</taxon>
        <taxon>Holothuroidea</taxon>
        <taxon>Aspidochirotacea</taxon>
        <taxon>Aspidochirotida</taxon>
        <taxon>Holothuriidae</taxon>
        <taxon>Holothuria</taxon>
    </lineage>
</organism>
<proteinExistence type="inferred from homology"/>
<dbReference type="GO" id="GO:0005765">
    <property type="term" value="C:lysosomal membrane"/>
    <property type="evidence" value="ECO:0007669"/>
    <property type="project" value="UniProtKB-SubCell"/>
</dbReference>
<name>A0A9Q1C300_HOLLE</name>
<keyword evidence="6 13" id="KW-1133">Transmembrane helix</keyword>
<dbReference type="Pfam" id="PF10164">
    <property type="entry name" value="BRI3"/>
    <property type="match status" value="1"/>
</dbReference>
<keyword evidence="7 13" id="KW-0472">Membrane</keyword>
<evidence type="ECO:0000256" key="5">
    <source>
        <dbReference type="ARBA" id="ARBA00022692"/>
    </source>
</evidence>
<keyword evidence="5 13" id="KW-0812">Transmembrane</keyword>